<accession>A0A829HLH5</accession>
<keyword evidence="1" id="KW-0472">Membrane</keyword>
<keyword evidence="1" id="KW-0812">Transmembrane</keyword>
<organism evidence="2 3">
    <name type="scientific">Acinetobacter gyllenbergii CIP 110306 = MTCC 11365</name>
    <dbReference type="NCBI Taxonomy" id="1217657"/>
    <lineage>
        <taxon>Bacteria</taxon>
        <taxon>Pseudomonadati</taxon>
        <taxon>Pseudomonadota</taxon>
        <taxon>Gammaproteobacteria</taxon>
        <taxon>Moraxellales</taxon>
        <taxon>Moraxellaceae</taxon>
        <taxon>Acinetobacter</taxon>
    </lineage>
</organism>
<evidence type="ECO:0000256" key="1">
    <source>
        <dbReference type="SAM" id="Phobius"/>
    </source>
</evidence>
<proteinExistence type="predicted"/>
<protein>
    <submittedName>
        <fullName evidence="2">Uncharacterized protein</fullName>
    </submittedName>
</protein>
<feature type="transmembrane region" description="Helical" evidence="1">
    <location>
        <begin position="87"/>
        <end position="106"/>
    </location>
</feature>
<keyword evidence="1" id="KW-1133">Transmembrane helix</keyword>
<dbReference type="GeneID" id="99061505"/>
<keyword evidence="3" id="KW-1185">Reference proteome</keyword>
<evidence type="ECO:0000313" key="2">
    <source>
        <dbReference type="EMBL" id="EPF91840.1"/>
    </source>
</evidence>
<dbReference type="Proteomes" id="UP000014523">
    <property type="component" value="Unassembled WGS sequence"/>
</dbReference>
<feature type="transmembrane region" description="Helical" evidence="1">
    <location>
        <begin position="20"/>
        <end position="44"/>
    </location>
</feature>
<comment type="caution">
    <text evidence="2">The sequence shown here is derived from an EMBL/GenBank/DDBJ whole genome shotgun (WGS) entry which is preliminary data.</text>
</comment>
<evidence type="ECO:0000313" key="3">
    <source>
        <dbReference type="Proteomes" id="UP000014523"/>
    </source>
</evidence>
<dbReference type="RefSeq" id="WP_016541368.1">
    <property type="nucleotide sequence ID" value="NZ_ASQH01000009.1"/>
</dbReference>
<name>A0A829HLH5_9GAMM</name>
<sequence length="111" mass="12095">MEDSQNLSQPSSSHHVSIPLIVSYLLLALPASFFIAGLVAQLLTVTISHFEGANGYAWMGVFMLAVPSIFLSCLIALPIMIKKVPHILSTTVWIFGGLTFFLVLYLTSVLN</sequence>
<dbReference type="AlphaFoldDB" id="A0A829HLH5"/>
<gene>
    <name evidence="2" type="ORF">F957_00829</name>
</gene>
<dbReference type="EMBL" id="ATGG01000008">
    <property type="protein sequence ID" value="EPF91840.1"/>
    <property type="molecule type" value="Genomic_DNA"/>
</dbReference>
<feature type="transmembrane region" description="Helical" evidence="1">
    <location>
        <begin position="56"/>
        <end position="81"/>
    </location>
</feature>
<reference evidence="2 3" key="1">
    <citation type="submission" date="2013-06" db="EMBL/GenBank/DDBJ databases">
        <title>The Genome Sequence of Acinetobacter gyllenbergii CIP 110306.</title>
        <authorList>
            <consortium name="The Broad Institute Genome Sequencing Platform"/>
            <consortium name="The Broad Institute Genome Sequencing Center for Infectious Disease"/>
            <person name="Cerqueira G."/>
            <person name="Feldgarden M."/>
            <person name="Courvalin P."/>
            <person name="Perichon B."/>
            <person name="Grillot-Courvalin C."/>
            <person name="Clermont D."/>
            <person name="Rocha E."/>
            <person name="Yoon E.-J."/>
            <person name="Nemec A."/>
            <person name="Young S.K."/>
            <person name="Zeng Q."/>
            <person name="Gargeya S."/>
            <person name="Fitzgerald M."/>
            <person name="Abouelleil A."/>
            <person name="Alvarado L."/>
            <person name="Berlin A.M."/>
            <person name="Chapman S.B."/>
            <person name="Dewar J."/>
            <person name="Goldberg J."/>
            <person name="Griggs A."/>
            <person name="Gujja S."/>
            <person name="Hansen M."/>
            <person name="Howarth C."/>
            <person name="Imamovic A."/>
            <person name="Larimer J."/>
            <person name="McCowan C."/>
            <person name="Murphy C."/>
            <person name="Pearson M."/>
            <person name="Priest M."/>
            <person name="Roberts A."/>
            <person name="Saif S."/>
            <person name="Shea T."/>
            <person name="Sykes S."/>
            <person name="Wortman J."/>
            <person name="Nusbaum C."/>
            <person name="Birren B."/>
        </authorList>
    </citation>
    <scope>NUCLEOTIDE SEQUENCE [LARGE SCALE GENOMIC DNA]</scope>
    <source>
        <strain evidence="2 3">CIP 110306</strain>
    </source>
</reference>